<proteinExistence type="predicted"/>
<dbReference type="InterPro" id="IPR011009">
    <property type="entry name" value="Kinase-like_dom_sf"/>
</dbReference>
<sequence>MRYKWCKPCEISWLKENFTKWTSENEQIDNLIKKMQLGISDHKDLIFEWIPYYQFNDIKELSHTAYSARWKNGPLLYNCYFKNEYTRNSTNKAVILKYLVDSQNISDEFLNEIIIYYNKVKLYGISQIPNTKDYIIVFDEYKYLENCCIRCEKYLTNADYKCCRPCQIDWLKENFTNWTSGNEQIDNLIQKIQLGINDCKDVIFEWIPYHQFNNTEELLSNKTYSAIWKDGPLMYDHTYKSEYIRNSENKSVILKNLLADSQNITDGFLNKIVAHYKEFQIYGISQNSSTKDYIIVLNQDQYFKIVCNKCANKYVNAEYEWCKLCQKSYLKNNFTNWTSKNKQIDKLIQKMQLKINDYDDTIFEWIPYNQFNDIKELSNTTHSARWKDGPLLYDYHSKNENIRNSANKAVIIKYLFCFQNITNELLNKIIAYYNKFQIYGISQNPSTKNNYIIVLNQDKYFKIFCDKCGNKYANMEYKWCKVCQKNYLKENFASWTSNSEQIDKLIQEMQLKINDYKDIIFEWIPYYQFNDIKEIGKGGFAKVYSAKWRNGLLYWDKKEYKRDLNKIVALKCLNNSQNISNKFLNEVKAYSINDFNNFDNSGEILKIYGISQNPNTKDYVMVLQYARGGNFNNWLNNNCKNFNWPNKLKVLNNIINGLNEIHQKRMVHRDLHTGNILFKDTYYWATSNYISDMGSCSIADIPILSQF</sequence>
<dbReference type="InterPro" id="IPR000719">
    <property type="entry name" value="Prot_kinase_dom"/>
</dbReference>
<reference evidence="4 5" key="1">
    <citation type="submission" date="2014-02" db="EMBL/GenBank/DDBJ databases">
        <title>Single nucleus genome sequencing reveals high similarity among nuclei of an endomycorrhizal fungus.</title>
        <authorList>
            <person name="Lin K."/>
            <person name="Geurts R."/>
            <person name="Zhang Z."/>
            <person name="Limpens E."/>
            <person name="Saunders D.G."/>
            <person name="Mu D."/>
            <person name="Pang E."/>
            <person name="Cao H."/>
            <person name="Cha H."/>
            <person name="Lin T."/>
            <person name="Zhou Q."/>
            <person name="Shang Y."/>
            <person name="Li Y."/>
            <person name="Ivanov S."/>
            <person name="Sharma T."/>
            <person name="Velzen R.V."/>
            <person name="Ruijter N.D."/>
            <person name="Aanen D.K."/>
            <person name="Win J."/>
            <person name="Kamoun S."/>
            <person name="Bisseling T."/>
            <person name="Huang S."/>
        </authorList>
    </citation>
    <scope>NUCLEOTIDE SEQUENCE [LARGE SCALE GENOMIC DNA]</scope>
    <source>
        <strain evidence="5">DAOM197198w</strain>
    </source>
</reference>
<dbReference type="Proteomes" id="UP000022910">
    <property type="component" value="Unassembled WGS sequence"/>
</dbReference>
<feature type="domain" description="Protein kinase" evidence="3">
    <location>
        <begin position="529"/>
        <end position="707"/>
    </location>
</feature>
<dbReference type="AlphaFoldDB" id="A0A015KFS5"/>
<evidence type="ECO:0000256" key="2">
    <source>
        <dbReference type="ARBA" id="ARBA00022840"/>
    </source>
</evidence>
<dbReference type="PANTHER" id="PTHR24418">
    <property type="entry name" value="TYROSINE-PROTEIN KINASE"/>
    <property type="match status" value="1"/>
</dbReference>
<dbReference type="GO" id="GO:0005524">
    <property type="term" value="F:ATP binding"/>
    <property type="evidence" value="ECO:0007669"/>
    <property type="project" value="UniProtKB-KW"/>
</dbReference>
<keyword evidence="5" id="KW-1185">Reference proteome</keyword>
<accession>A0A015KFS5</accession>
<comment type="caution">
    <text evidence="4">The sequence shown here is derived from an EMBL/GenBank/DDBJ whole genome shotgun (WGS) entry which is preliminary data.</text>
</comment>
<dbReference type="EMBL" id="JEMT01019173">
    <property type="protein sequence ID" value="EXX66299.1"/>
    <property type="molecule type" value="Genomic_DNA"/>
</dbReference>
<name>A0A015KFS5_RHIIW</name>
<dbReference type="InterPro" id="IPR050198">
    <property type="entry name" value="Non-receptor_tyrosine_kinases"/>
</dbReference>
<evidence type="ECO:0000313" key="4">
    <source>
        <dbReference type="EMBL" id="EXX66299.1"/>
    </source>
</evidence>
<evidence type="ECO:0000256" key="1">
    <source>
        <dbReference type="ARBA" id="ARBA00022741"/>
    </source>
</evidence>
<dbReference type="PROSITE" id="PS50011">
    <property type="entry name" value="PROTEIN_KINASE_DOM"/>
    <property type="match status" value="1"/>
</dbReference>
<dbReference type="GO" id="GO:0004672">
    <property type="term" value="F:protein kinase activity"/>
    <property type="evidence" value="ECO:0007669"/>
    <property type="project" value="InterPro"/>
</dbReference>
<keyword evidence="1" id="KW-0547">Nucleotide-binding</keyword>
<protein>
    <recommendedName>
        <fullName evidence="3">Protein kinase domain-containing protein</fullName>
    </recommendedName>
</protein>
<dbReference type="HOGENOM" id="CLU_000288_7_8_1"/>
<gene>
    <name evidence="4" type="ORF">RirG_125150</name>
</gene>
<evidence type="ECO:0000313" key="5">
    <source>
        <dbReference type="Proteomes" id="UP000022910"/>
    </source>
</evidence>
<evidence type="ECO:0000259" key="3">
    <source>
        <dbReference type="PROSITE" id="PS50011"/>
    </source>
</evidence>
<dbReference type="InterPro" id="IPR001245">
    <property type="entry name" value="Ser-Thr/Tyr_kinase_cat_dom"/>
</dbReference>
<dbReference type="Pfam" id="PF07714">
    <property type="entry name" value="PK_Tyr_Ser-Thr"/>
    <property type="match status" value="1"/>
</dbReference>
<organism evidence="4 5">
    <name type="scientific">Rhizophagus irregularis (strain DAOM 197198w)</name>
    <name type="common">Glomus intraradices</name>
    <dbReference type="NCBI Taxonomy" id="1432141"/>
    <lineage>
        <taxon>Eukaryota</taxon>
        <taxon>Fungi</taxon>
        <taxon>Fungi incertae sedis</taxon>
        <taxon>Mucoromycota</taxon>
        <taxon>Glomeromycotina</taxon>
        <taxon>Glomeromycetes</taxon>
        <taxon>Glomerales</taxon>
        <taxon>Glomeraceae</taxon>
        <taxon>Rhizophagus</taxon>
    </lineage>
</organism>
<keyword evidence="2" id="KW-0067">ATP-binding</keyword>
<dbReference type="Gene3D" id="1.10.510.10">
    <property type="entry name" value="Transferase(Phosphotransferase) domain 1"/>
    <property type="match status" value="1"/>
</dbReference>
<dbReference type="SUPFAM" id="SSF56112">
    <property type="entry name" value="Protein kinase-like (PK-like)"/>
    <property type="match status" value="1"/>
</dbReference>